<evidence type="ECO:0000313" key="2">
    <source>
        <dbReference type="Proteomes" id="UP001488805"/>
    </source>
</evidence>
<dbReference type="Proteomes" id="UP001488805">
    <property type="component" value="Unassembled WGS sequence"/>
</dbReference>
<name>A0AAW1F8X6_ZOAVI</name>
<comment type="caution">
    <text evidence="1">The sequence shown here is derived from an EMBL/GenBank/DDBJ whole genome shotgun (WGS) entry which is preliminary data.</text>
</comment>
<keyword evidence="2" id="KW-1185">Reference proteome</keyword>
<evidence type="ECO:0000313" key="1">
    <source>
        <dbReference type="EMBL" id="KAK9531065.1"/>
    </source>
</evidence>
<sequence>MERRTGGSVRECNRITRLQARLRPNDLQEEVRIQSACLDTVCVAAAWTRIGFSQRFHSNSLDPVRSGPGELPCAPPLWANACHRCLLQLEQTALTTTQLATDAGATERRLEHRLTQGT</sequence>
<organism evidence="1 2">
    <name type="scientific">Zoarces viviparus</name>
    <name type="common">Viviparous eelpout</name>
    <name type="synonym">Blennius viviparus</name>
    <dbReference type="NCBI Taxonomy" id="48416"/>
    <lineage>
        <taxon>Eukaryota</taxon>
        <taxon>Metazoa</taxon>
        <taxon>Chordata</taxon>
        <taxon>Craniata</taxon>
        <taxon>Vertebrata</taxon>
        <taxon>Euteleostomi</taxon>
        <taxon>Actinopterygii</taxon>
        <taxon>Neopterygii</taxon>
        <taxon>Teleostei</taxon>
        <taxon>Neoteleostei</taxon>
        <taxon>Acanthomorphata</taxon>
        <taxon>Eupercaria</taxon>
        <taxon>Perciformes</taxon>
        <taxon>Cottioidei</taxon>
        <taxon>Zoarcales</taxon>
        <taxon>Zoarcidae</taxon>
        <taxon>Zoarcinae</taxon>
        <taxon>Zoarces</taxon>
    </lineage>
</organism>
<protein>
    <submittedName>
        <fullName evidence="1">Uncharacterized protein</fullName>
    </submittedName>
</protein>
<dbReference type="AlphaFoldDB" id="A0AAW1F8X6"/>
<proteinExistence type="predicted"/>
<accession>A0AAW1F8X6</accession>
<dbReference type="EMBL" id="JBCEZU010000089">
    <property type="protein sequence ID" value="KAK9531065.1"/>
    <property type="molecule type" value="Genomic_DNA"/>
</dbReference>
<reference evidence="1 2" key="1">
    <citation type="journal article" date="2024" name="Genome Biol. Evol.">
        <title>Chromosome-level genome assembly of the viviparous eelpout Zoarces viviparus.</title>
        <authorList>
            <person name="Fuhrmann N."/>
            <person name="Brasseur M.V."/>
            <person name="Bakowski C.E."/>
            <person name="Podsiadlowski L."/>
            <person name="Prost S."/>
            <person name="Krehenwinkel H."/>
            <person name="Mayer C."/>
        </authorList>
    </citation>
    <scope>NUCLEOTIDE SEQUENCE [LARGE SCALE GENOMIC DNA]</scope>
    <source>
        <strain evidence="1">NO-MEL_2022_Ind0_liver</strain>
    </source>
</reference>
<gene>
    <name evidence="1" type="ORF">VZT92_010516</name>
</gene>